<dbReference type="AlphaFoldDB" id="A0A8D8Q6G3"/>
<reference evidence="1" key="1">
    <citation type="submission" date="2021-05" db="EMBL/GenBank/DDBJ databases">
        <authorList>
            <person name="Alioto T."/>
            <person name="Alioto T."/>
            <person name="Gomez Garrido J."/>
        </authorList>
    </citation>
    <scope>NUCLEOTIDE SEQUENCE</scope>
</reference>
<proteinExistence type="predicted"/>
<name>A0A8D8Q6G3_9HEMI</name>
<organism evidence="1">
    <name type="scientific">Cacopsylla melanoneura</name>
    <dbReference type="NCBI Taxonomy" id="428564"/>
    <lineage>
        <taxon>Eukaryota</taxon>
        <taxon>Metazoa</taxon>
        <taxon>Ecdysozoa</taxon>
        <taxon>Arthropoda</taxon>
        <taxon>Hexapoda</taxon>
        <taxon>Insecta</taxon>
        <taxon>Pterygota</taxon>
        <taxon>Neoptera</taxon>
        <taxon>Paraneoptera</taxon>
        <taxon>Hemiptera</taxon>
        <taxon>Sternorrhyncha</taxon>
        <taxon>Psylloidea</taxon>
        <taxon>Psyllidae</taxon>
        <taxon>Psyllinae</taxon>
        <taxon>Cacopsylla</taxon>
    </lineage>
</organism>
<sequence>MASSPVASVACCLNTRSDWCVIRGTSVGINPVRTSVHFVLIDSNMRVNSRDMYRVNILRRRHRSAKLLLLFFNKSISIDKFFNKSIIDFWSILYFYSRK</sequence>
<protein>
    <submittedName>
        <fullName evidence="1">Uncharacterized protein</fullName>
    </submittedName>
</protein>
<dbReference type="EMBL" id="HBUF01061265">
    <property type="protein sequence ID" value="CAG6625957.1"/>
    <property type="molecule type" value="Transcribed_RNA"/>
</dbReference>
<accession>A0A8D8Q6G3</accession>
<evidence type="ECO:0000313" key="1">
    <source>
        <dbReference type="EMBL" id="CAG6625957.1"/>
    </source>
</evidence>